<keyword evidence="5" id="KW-0547">Nucleotide-binding</keyword>
<name>A0ABQ2KQQ5_9MICO</name>
<gene>
    <name evidence="12" type="ORF">GCM10010968_26220</name>
</gene>
<evidence type="ECO:0000256" key="3">
    <source>
        <dbReference type="ARBA" id="ARBA00022553"/>
    </source>
</evidence>
<evidence type="ECO:0000256" key="6">
    <source>
        <dbReference type="ARBA" id="ARBA00022777"/>
    </source>
</evidence>
<feature type="transmembrane region" description="Helical" evidence="10">
    <location>
        <begin position="148"/>
        <end position="166"/>
    </location>
</feature>
<keyword evidence="10" id="KW-1133">Transmembrane helix</keyword>
<feature type="domain" description="Signal transduction histidine kinase subgroup 3 dimerisation and phosphoacceptor" evidence="11">
    <location>
        <begin position="201"/>
        <end position="263"/>
    </location>
</feature>
<dbReference type="Gene3D" id="3.30.565.10">
    <property type="entry name" value="Histidine kinase-like ATPase, C-terminal domain"/>
    <property type="match status" value="1"/>
</dbReference>
<dbReference type="InterPro" id="IPR036890">
    <property type="entry name" value="HATPase_C_sf"/>
</dbReference>
<feature type="transmembrane region" description="Helical" evidence="10">
    <location>
        <begin position="55"/>
        <end position="71"/>
    </location>
</feature>
<reference evidence="13" key="1">
    <citation type="journal article" date="2019" name="Int. J. Syst. Evol. Microbiol.">
        <title>The Global Catalogue of Microorganisms (GCM) 10K type strain sequencing project: providing services to taxonomists for standard genome sequencing and annotation.</title>
        <authorList>
            <consortium name="The Broad Institute Genomics Platform"/>
            <consortium name="The Broad Institute Genome Sequencing Center for Infectious Disease"/>
            <person name="Wu L."/>
            <person name="Ma J."/>
        </authorList>
    </citation>
    <scope>NUCLEOTIDE SEQUENCE [LARGE SCALE GENOMIC DNA]</scope>
    <source>
        <strain evidence="13">CGMCC 1.6960</strain>
    </source>
</reference>
<evidence type="ECO:0000256" key="1">
    <source>
        <dbReference type="ARBA" id="ARBA00000085"/>
    </source>
</evidence>
<proteinExistence type="predicted"/>
<keyword evidence="6" id="KW-0418">Kinase</keyword>
<keyword evidence="10" id="KW-0472">Membrane</keyword>
<dbReference type="Proteomes" id="UP000626982">
    <property type="component" value="Unassembled WGS sequence"/>
</dbReference>
<evidence type="ECO:0000256" key="5">
    <source>
        <dbReference type="ARBA" id="ARBA00022741"/>
    </source>
</evidence>
<dbReference type="InterPro" id="IPR050482">
    <property type="entry name" value="Sensor_HK_TwoCompSys"/>
</dbReference>
<feature type="compositionally biased region" description="Low complexity" evidence="9">
    <location>
        <begin position="410"/>
        <end position="424"/>
    </location>
</feature>
<keyword evidence="3" id="KW-0597">Phosphoprotein</keyword>
<evidence type="ECO:0000256" key="7">
    <source>
        <dbReference type="ARBA" id="ARBA00022840"/>
    </source>
</evidence>
<evidence type="ECO:0000256" key="9">
    <source>
        <dbReference type="SAM" id="MobiDB-lite"/>
    </source>
</evidence>
<dbReference type="Pfam" id="PF07730">
    <property type="entry name" value="HisKA_3"/>
    <property type="match status" value="1"/>
</dbReference>
<protein>
    <recommendedName>
        <fullName evidence="2">histidine kinase</fullName>
        <ecNumber evidence="2">2.7.13.3</ecNumber>
    </recommendedName>
</protein>
<dbReference type="RefSeq" id="WP_188718739.1">
    <property type="nucleotide sequence ID" value="NZ_BAABBD010000004.1"/>
</dbReference>
<accession>A0ABQ2KQQ5</accession>
<evidence type="ECO:0000256" key="4">
    <source>
        <dbReference type="ARBA" id="ARBA00022679"/>
    </source>
</evidence>
<keyword evidence="8" id="KW-0902">Two-component regulatory system</keyword>
<evidence type="ECO:0000256" key="8">
    <source>
        <dbReference type="ARBA" id="ARBA00023012"/>
    </source>
</evidence>
<keyword evidence="7" id="KW-0067">ATP-binding</keyword>
<evidence type="ECO:0000256" key="10">
    <source>
        <dbReference type="SAM" id="Phobius"/>
    </source>
</evidence>
<dbReference type="CDD" id="cd16917">
    <property type="entry name" value="HATPase_UhpB-NarQ-NarX-like"/>
    <property type="match status" value="1"/>
</dbReference>
<dbReference type="EC" id="2.7.13.3" evidence="2"/>
<dbReference type="EMBL" id="BMLM01000002">
    <property type="protein sequence ID" value="GGN89488.1"/>
    <property type="molecule type" value="Genomic_DNA"/>
</dbReference>
<evidence type="ECO:0000313" key="12">
    <source>
        <dbReference type="EMBL" id="GGN89488.1"/>
    </source>
</evidence>
<comment type="catalytic activity">
    <reaction evidence="1">
        <text>ATP + protein L-histidine = ADP + protein N-phospho-L-histidine.</text>
        <dbReference type="EC" id="2.7.13.3"/>
    </reaction>
</comment>
<keyword evidence="10" id="KW-0812">Transmembrane</keyword>
<feature type="region of interest" description="Disordered" evidence="9">
    <location>
        <begin position="401"/>
        <end position="424"/>
    </location>
</feature>
<comment type="caution">
    <text evidence="12">The sequence shown here is derived from an EMBL/GenBank/DDBJ whole genome shotgun (WGS) entry which is preliminary data.</text>
</comment>
<feature type="transmembrane region" description="Helical" evidence="10">
    <location>
        <begin position="24"/>
        <end position="43"/>
    </location>
</feature>
<dbReference type="InterPro" id="IPR011712">
    <property type="entry name" value="Sig_transdc_His_kin_sub3_dim/P"/>
</dbReference>
<dbReference type="PANTHER" id="PTHR24421:SF10">
    <property type="entry name" value="NITRATE_NITRITE SENSOR PROTEIN NARQ"/>
    <property type="match status" value="1"/>
</dbReference>
<sequence length="424" mass="43336">MAAPAPLDAWVLPRIRYSSTAGDVAVAALLLVVGGGLTIGGGTPAPDPTLPLGEPWAPWAVVVAAALATLLKRRAPLLAIGLLGALLLVDAAWVSGALPLVPLLALLDAVYAAMLHPAVRARRAVLVAAGALALALLLLARPGTPADAVQLAAMLAMLLGTPALWGTSVRQRDELLGAERERVAAVAAAGEAARAGALRQERSAMARELHDELAARLSAIALQTGALEVREHPDAATARSIAAVRRSSIEALTELRQLIDVLGDDRDAAGTRVAARIEDLEALAADAERFGVDLVARVAVDAGALESTASHALARIAREAIANAARHAPGAPVRLRVDDLGERGVELRVENAMAVRAVEAGGNGLGIPLMRERWTLAGGEGEAGPVDDDRWLVRARVPSAAAGDSFDEPAGAARRGAAAAGAAA</sequence>
<dbReference type="SUPFAM" id="SSF55874">
    <property type="entry name" value="ATPase domain of HSP90 chaperone/DNA topoisomerase II/histidine kinase"/>
    <property type="match status" value="1"/>
</dbReference>
<dbReference type="PANTHER" id="PTHR24421">
    <property type="entry name" value="NITRATE/NITRITE SENSOR PROTEIN NARX-RELATED"/>
    <property type="match status" value="1"/>
</dbReference>
<keyword evidence="4" id="KW-0808">Transferase</keyword>
<organism evidence="12 13">
    <name type="scientific">Agrococcus terreus</name>
    <dbReference type="NCBI Taxonomy" id="574649"/>
    <lineage>
        <taxon>Bacteria</taxon>
        <taxon>Bacillati</taxon>
        <taxon>Actinomycetota</taxon>
        <taxon>Actinomycetes</taxon>
        <taxon>Micrococcales</taxon>
        <taxon>Microbacteriaceae</taxon>
        <taxon>Agrococcus</taxon>
    </lineage>
</organism>
<feature type="transmembrane region" description="Helical" evidence="10">
    <location>
        <begin position="124"/>
        <end position="142"/>
    </location>
</feature>
<evidence type="ECO:0000256" key="2">
    <source>
        <dbReference type="ARBA" id="ARBA00012438"/>
    </source>
</evidence>
<evidence type="ECO:0000313" key="13">
    <source>
        <dbReference type="Proteomes" id="UP000626982"/>
    </source>
</evidence>
<feature type="transmembrane region" description="Helical" evidence="10">
    <location>
        <begin position="78"/>
        <end position="94"/>
    </location>
</feature>
<dbReference type="Gene3D" id="1.20.5.1930">
    <property type="match status" value="1"/>
</dbReference>
<keyword evidence="13" id="KW-1185">Reference proteome</keyword>
<evidence type="ECO:0000259" key="11">
    <source>
        <dbReference type="Pfam" id="PF07730"/>
    </source>
</evidence>